<organism evidence="1 2">
    <name type="scientific">Pseudomonas cerasi</name>
    <dbReference type="NCBI Taxonomy" id="1583341"/>
    <lineage>
        <taxon>Bacteria</taxon>
        <taxon>Pseudomonadati</taxon>
        <taxon>Pseudomonadota</taxon>
        <taxon>Gammaproteobacteria</taxon>
        <taxon>Pseudomonadales</taxon>
        <taxon>Pseudomonadaceae</taxon>
        <taxon>Pseudomonas</taxon>
    </lineage>
</organism>
<gene>
    <name evidence="1" type="ORF">PL963_P300066</name>
</gene>
<dbReference type="EMBL" id="LT963398">
    <property type="protein sequence ID" value="SOS30344.1"/>
    <property type="molecule type" value="Genomic_DNA"/>
</dbReference>
<keyword evidence="1" id="KW-0614">Plasmid</keyword>
<proteinExistence type="predicted"/>
<reference evidence="2" key="1">
    <citation type="submission" date="2017-11" db="EMBL/GenBank/DDBJ databases">
        <authorList>
            <person name="Blom J."/>
        </authorList>
    </citation>
    <scope>NUCLEOTIDE SEQUENCE [LARGE SCALE GENOMIC DNA]</scope>
    <source>
        <plasmid evidence="2">PP3</plasmid>
    </source>
</reference>
<dbReference type="AlphaFoldDB" id="A0A2K4W384"/>
<accession>A0A2K4W384</accession>
<name>A0A2K4W384_9PSED</name>
<protein>
    <submittedName>
        <fullName evidence="1">Uncharacterized protein</fullName>
    </submittedName>
</protein>
<dbReference type="Proteomes" id="UP000239025">
    <property type="component" value="Plasmid PP3"/>
</dbReference>
<keyword evidence="2" id="KW-1185">Reference proteome</keyword>
<sequence length="48" mass="5184">MALTGQHFNFHRLLLGQHIGSSKPPVLPRGVNSRLALGGHFYSGGDNQ</sequence>
<evidence type="ECO:0000313" key="2">
    <source>
        <dbReference type="Proteomes" id="UP000239025"/>
    </source>
</evidence>
<geneLocation type="plasmid" evidence="1 2">
    <name>PP3</name>
</geneLocation>
<evidence type="ECO:0000313" key="1">
    <source>
        <dbReference type="EMBL" id="SOS30344.1"/>
    </source>
</evidence>